<dbReference type="InterPro" id="IPR037522">
    <property type="entry name" value="HD_GYP_dom"/>
</dbReference>
<dbReference type="InterPro" id="IPR003607">
    <property type="entry name" value="HD/PDEase_dom"/>
</dbReference>
<dbReference type="PROSITE" id="PS51832">
    <property type="entry name" value="HD_GYP"/>
    <property type="match status" value="1"/>
</dbReference>
<dbReference type="EMBL" id="LACI01001931">
    <property type="protein sequence ID" value="KJU83376.1"/>
    <property type="molecule type" value="Genomic_DNA"/>
</dbReference>
<dbReference type="GO" id="GO:0035438">
    <property type="term" value="F:cyclic-di-GMP binding"/>
    <property type="evidence" value="ECO:0007669"/>
    <property type="project" value="InterPro"/>
</dbReference>
<name>A0A0F3GNB7_9BACT</name>
<dbReference type="PANTHER" id="PTHR43155">
    <property type="entry name" value="CYCLIC DI-GMP PHOSPHODIESTERASE PA4108-RELATED"/>
    <property type="match status" value="1"/>
</dbReference>
<gene>
    <name evidence="2" type="ORF">MBAV_004432</name>
</gene>
<organism evidence="2 3">
    <name type="scientific">Candidatus Magnetobacterium bavaricum</name>
    <dbReference type="NCBI Taxonomy" id="29290"/>
    <lineage>
        <taxon>Bacteria</taxon>
        <taxon>Pseudomonadati</taxon>
        <taxon>Nitrospirota</taxon>
        <taxon>Thermodesulfovibrionia</taxon>
        <taxon>Thermodesulfovibrionales</taxon>
        <taxon>Candidatus Magnetobacteriaceae</taxon>
        <taxon>Candidatus Magnetobacterium</taxon>
    </lineage>
</organism>
<dbReference type="CDD" id="cd00077">
    <property type="entry name" value="HDc"/>
    <property type="match status" value="1"/>
</dbReference>
<evidence type="ECO:0000313" key="3">
    <source>
        <dbReference type="Proteomes" id="UP000033423"/>
    </source>
</evidence>
<dbReference type="Pfam" id="PF13487">
    <property type="entry name" value="HD_5"/>
    <property type="match status" value="1"/>
</dbReference>
<keyword evidence="3" id="KW-1185">Reference proteome</keyword>
<dbReference type="Gene3D" id="1.10.3210.10">
    <property type="entry name" value="Hypothetical protein af1432"/>
    <property type="match status" value="1"/>
</dbReference>
<protein>
    <submittedName>
        <fullName evidence="2">Metal dependent phosphohydrolase</fullName>
    </submittedName>
</protein>
<dbReference type="AlphaFoldDB" id="A0A0F3GNB7"/>
<sequence length="504" mass="57213">MEARLIGKDDLSIGKPLTYPIYDQNGKLMLKEGYVIKDKGELRRIVELMGIDPANFFGYASGFSSLQRVKRLPDPDNDTPFELLDEVYDGLEQLFAQYNVVDDFQGKVIALCNTIQQICYEDEDLSLGIMLMDNDIRYTIKHPIHTAIISEIIAKRLEWSLDKRQEMLAAALTMNLSVIKLQEAMYWQKDSPNEEQKKQIIAHQQRTVRLLQALGVTHQQWLTGVFQHHEAIDGSGYPRGIKGDEICQSARIISLADAYSAMISGRGYRPAMPANTAMRSIFMDNGNRFEEELGLYFIKTIGIYPPGTFVRLVNGEIAVVTYRTEKANCPIVHSIQKSNGEHLSTPFRRDTTNSKYAITALIHPSKVKLGINRHQLWGYGAFKKMGSAKRRYDRVPTNIPARIFDLNTISSIEVSMMNLSKGGCLIKIPMKNALKQPPLLKIDNTYYLTFRILERTVDNIKFTVKNSKISEDNQFVGGLFSDLTEENTTIIRLYSKKMMASANN</sequence>
<reference evidence="2 3" key="1">
    <citation type="submission" date="2015-02" db="EMBL/GenBank/DDBJ databases">
        <title>Single-cell genomics of uncultivated deep-branching MTB reveals a conserved set of magnetosome genes.</title>
        <authorList>
            <person name="Kolinko S."/>
            <person name="Richter M."/>
            <person name="Glockner F.O."/>
            <person name="Brachmann A."/>
            <person name="Schuler D."/>
        </authorList>
    </citation>
    <scope>NUCLEOTIDE SEQUENCE [LARGE SCALE GENOMIC DNA]</scope>
    <source>
        <strain evidence="2">TM-1</strain>
    </source>
</reference>
<dbReference type="Pfam" id="PF07238">
    <property type="entry name" value="PilZ"/>
    <property type="match status" value="1"/>
</dbReference>
<evidence type="ECO:0000259" key="1">
    <source>
        <dbReference type="PROSITE" id="PS51832"/>
    </source>
</evidence>
<dbReference type="Proteomes" id="UP000033423">
    <property type="component" value="Unassembled WGS sequence"/>
</dbReference>
<keyword evidence="2" id="KW-0378">Hydrolase</keyword>
<comment type="caution">
    <text evidence="2">The sequence shown here is derived from an EMBL/GenBank/DDBJ whole genome shotgun (WGS) entry which is preliminary data.</text>
</comment>
<dbReference type="PANTHER" id="PTHR43155:SF2">
    <property type="entry name" value="CYCLIC DI-GMP PHOSPHODIESTERASE PA4108"/>
    <property type="match status" value="1"/>
</dbReference>
<dbReference type="InterPro" id="IPR009875">
    <property type="entry name" value="PilZ_domain"/>
</dbReference>
<feature type="domain" description="HD-GYP" evidence="1">
    <location>
        <begin position="117"/>
        <end position="313"/>
    </location>
</feature>
<dbReference type="GO" id="GO:0016787">
    <property type="term" value="F:hydrolase activity"/>
    <property type="evidence" value="ECO:0007669"/>
    <property type="project" value="UniProtKB-KW"/>
</dbReference>
<dbReference type="SUPFAM" id="SSF109604">
    <property type="entry name" value="HD-domain/PDEase-like"/>
    <property type="match status" value="1"/>
</dbReference>
<proteinExistence type="predicted"/>
<accession>A0A0F3GNB7</accession>
<evidence type="ECO:0000313" key="2">
    <source>
        <dbReference type="EMBL" id="KJU83376.1"/>
    </source>
</evidence>
<dbReference type="Gene3D" id="2.40.10.220">
    <property type="entry name" value="predicted glycosyltransferase like domains"/>
    <property type="match status" value="1"/>
</dbReference>